<comment type="caution">
    <text evidence="1">The sequence shown here is derived from an EMBL/GenBank/DDBJ whole genome shotgun (WGS) entry which is preliminary data.</text>
</comment>
<sequence>MKLTLNMIETATADFDSNSVFSKLTPVEFQQLLIDYYTEKQSVTQLMTTYHLNLNPTLLVKNFPPISLQITCPFDKTPMQATLPAKYKLDLDTTISCPKCTHIITDLAFPDYSVDCQCVHCERKRQQALQGIQSLLTQSRGKKRAETDLTTQEALDLACVLIAFNSHRLTNIGTYHDHSDSEELLAALVRLQDSHLLVASEDSQPKTFEYKHHRLYVHPQFANWHVWVDSPNDDDFLLNSLKNPQLTYNSEADDLSIIYLKQVEIELLHIFQTELTEHHFSLTEEHNTQLKDTIDRLLANYTPSQVYTFIWRAVRMAQEARTKNTWGNYRYHPIDYVVRQVTYLIQFFSEKPDPVPSYRFPKSVVPELATQLFFEDFLGKPNWFYEPVSPMQGIDTHDMPKRMLSSRLEPMLQQRETQLTVIPDLVKNAQSYKMIDYGIVVISDIFPYLQLFTDQLTAYEYSQTLPELDHNTLSWSLYNADYYITNFYSLKFCYALLAELEKQKVPKVE</sequence>
<name>A0A0R2FAN8_9LACO</name>
<evidence type="ECO:0000313" key="1">
    <source>
        <dbReference type="EMBL" id="KRN25416.1"/>
    </source>
</evidence>
<accession>A0A0R2FAN8</accession>
<dbReference type="EMBL" id="AYZM01000068">
    <property type="protein sequence ID" value="KRN25416.1"/>
    <property type="molecule type" value="Genomic_DNA"/>
</dbReference>
<dbReference type="OrthoDB" id="2329864at2"/>
<dbReference type="PATRIC" id="fig|1423804.4.peg.328"/>
<dbReference type="Proteomes" id="UP000051442">
    <property type="component" value="Unassembled WGS sequence"/>
</dbReference>
<keyword evidence="2" id="KW-1185">Reference proteome</keyword>
<dbReference type="RefSeq" id="WP_054735216.1">
    <property type="nucleotide sequence ID" value="NZ_AYZM01000068.1"/>
</dbReference>
<evidence type="ECO:0000313" key="2">
    <source>
        <dbReference type="Proteomes" id="UP000051442"/>
    </source>
</evidence>
<proteinExistence type="predicted"/>
<gene>
    <name evidence="1" type="ORF">FD14_GL000301</name>
</gene>
<reference evidence="1 2" key="1">
    <citation type="journal article" date="2015" name="Genome Announc.">
        <title>Expanding the biotechnology potential of lactobacilli through comparative genomics of 213 strains and associated genera.</title>
        <authorList>
            <person name="Sun Z."/>
            <person name="Harris H.M."/>
            <person name="McCann A."/>
            <person name="Guo C."/>
            <person name="Argimon S."/>
            <person name="Zhang W."/>
            <person name="Yang X."/>
            <person name="Jeffery I.B."/>
            <person name="Cooney J.C."/>
            <person name="Kagawa T.F."/>
            <person name="Liu W."/>
            <person name="Song Y."/>
            <person name="Salvetti E."/>
            <person name="Wrobel A."/>
            <person name="Rasinkangas P."/>
            <person name="Parkhill J."/>
            <person name="Rea M.C."/>
            <person name="O'Sullivan O."/>
            <person name="Ritari J."/>
            <person name="Douillard F.P."/>
            <person name="Paul Ross R."/>
            <person name="Yang R."/>
            <person name="Briner A.E."/>
            <person name="Felis G.E."/>
            <person name="de Vos W.M."/>
            <person name="Barrangou R."/>
            <person name="Klaenhammer T.R."/>
            <person name="Caufield P.W."/>
            <person name="Cui Y."/>
            <person name="Zhang H."/>
            <person name="O'Toole P.W."/>
        </authorList>
    </citation>
    <scope>NUCLEOTIDE SEQUENCE [LARGE SCALE GENOMIC DNA]</scope>
    <source>
        <strain evidence="1 2">DSM 23365</strain>
    </source>
</reference>
<dbReference type="AlphaFoldDB" id="A0A0R2FAN8"/>
<organism evidence="1 2">
    <name type="scientific">Secundilactobacillus similis DSM 23365 = JCM 2765</name>
    <dbReference type="NCBI Taxonomy" id="1423804"/>
    <lineage>
        <taxon>Bacteria</taxon>
        <taxon>Bacillati</taxon>
        <taxon>Bacillota</taxon>
        <taxon>Bacilli</taxon>
        <taxon>Lactobacillales</taxon>
        <taxon>Lactobacillaceae</taxon>
        <taxon>Secundilactobacillus</taxon>
    </lineage>
</organism>
<protein>
    <submittedName>
        <fullName evidence="1">Uncharacterized protein</fullName>
    </submittedName>
</protein>